<dbReference type="OMA" id="RESWVNE"/>
<dbReference type="PANTHER" id="PTHR10174:SF208">
    <property type="entry name" value="CRAL-TRIO DOMAIN-CONTAINING PROTEIN DDB_G0278031"/>
    <property type="match status" value="1"/>
</dbReference>
<dbReference type="GO" id="GO:1902936">
    <property type="term" value="F:phosphatidylinositol bisphosphate binding"/>
    <property type="evidence" value="ECO:0000318"/>
    <property type="project" value="GO_Central"/>
</dbReference>
<feature type="domain" description="CRAL-TRIO" evidence="1">
    <location>
        <begin position="26"/>
        <end position="192"/>
    </location>
</feature>
<dbReference type="SUPFAM" id="SSF52087">
    <property type="entry name" value="CRAL/TRIO domain"/>
    <property type="match status" value="1"/>
</dbReference>
<dbReference type="GeneID" id="7449536"/>
<reference evidence="2 3" key="1">
    <citation type="journal article" date="2004" name="Science">
        <title>The genome of the diatom Thalassiosira pseudonana: ecology, evolution, and metabolism.</title>
        <authorList>
            <person name="Armbrust E.V."/>
            <person name="Berges J.A."/>
            <person name="Bowler C."/>
            <person name="Green B.R."/>
            <person name="Martinez D."/>
            <person name="Putnam N.H."/>
            <person name="Zhou S."/>
            <person name="Allen A.E."/>
            <person name="Apt K.E."/>
            <person name="Bechner M."/>
            <person name="Brzezinski M.A."/>
            <person name="Chaal B.K."/>
            <person name="Chiovitti A."/>
            <person name="Davis A.K."/>
            <person name="Demarest M.S."/>
            <person name="Detter J.C."/>
            <person name="Glavina T."/>
            <person name="Goodstein D."/>
            <person name="Hadi M.Z."/>
            <person name="Hellsten U."/>
            <person name="Hildebrand M."/>
            <person name="Jenkins B.D."/>
            <person name="Jurka J."/>
            <person name="Kapitonov V.V."/>
            <person name="Kroger N."/>
            <person name="Lau W.W."/>
            <person name="Lane T.W."/>
            <person name="Larimer F.W."/>
            <person name="Lippmeier J.C."/>
            <person name="Lucas S."/>
            <person name="Medina M."/>
            <person name="Montsant A."/>
            <person name="Obornik M."/>
            <person name="Parker M.S."/>
            <person name="Palenik B."/>
            <person name="Pazour G.J."/>
            <person name="Richardson P.M."/>
            <person name="Rynearson T.A."/>
            <person name="Saito M.A."/>
            <person name="Schwartz D.C."/>
            <person name="Thamatrakoln K."/>
            <person name="Valentin K."/>
            <person name="Vardi A."/>
            <person name="Wilkerson F.P."/>
            <person name="Rokhsar D.S."/>
        </authorList>
    </citation>
    <scope>NUCLEOTIDE SEQUENCE [LARGE SCALE GENOMIC DNA]</scope>
    <source>
        <strain evidence="2 3">CCMP1335</strain>
    </source>
</reference>
<feature type="non-terminal residue" evidence="2">
    <location>
        <position position="204"/>
    </location>
</feature>
<dbReference type="eggNOG" id="KOG1471">
    <property type="taxonomic scope" value="Eukaryota"/>
</dbReference>
<dbReference type="InterPro" id="IPR001251">
    <property type="entry name" value="CRAL-TRIO_dom"/>
</dbReference>
<dbReference type="RefSeq" id="XP_002288963.1">
    <property type="nucleotide sequence ID" value="XM_002288927.1"/>
</dbReference>
<dbReference type="KEGG" id="tps:THAPSDRAFT_261883"/>
<dbReference type="PANTHER" id="PTHR10174">
    <property type="entry name" value="ALPHA-TOCOPHEROL TRANSFER PROTEIN-RELATED"/>
    <property type="match status" value="1"/>
</dbReference>
<dbReference type="HOGENOM" id="CLU_1345600_0_0_1"/>
<protein>
    <recommendedName>
        <fullName evidence="1">CRAL-TRIO domain-containing protein</fullName>
    </recommendedName>
</protein>
<reference evidence="2 3" key="2">
    <citation type="journal article" date="2008" name="Nature">
        <title>The Phaeodactylum genome reveals the evolutionary history of diatom genomes.</title>
        <authorList>
            <person name="Bowler C."/>
            <person name="Allen A.E."/>
            <person name="Badger J.H."/>
            <person name="Grimwood J."/>
            <person name="Jabbari K."/>
            <person name="Kuo A."/>
            <person name="Maheswari U."/>
            <person name="Martens C."/>
            <person name="Maumus F."/>
            <person name="Otillar R.P."/>
            <person name="Rayko E."/>
            <person name="Salamov A."/>
            <person name="Vandepoele K."/>
            <person name="Beszteri B."/>
            <person name="Gruber A."/>
            <person name="Heijde M."/>
            <person name="Katinka M."/>
            <person name="Mock T."/>
            <person name="Valentin K."/>
            <person name="Verret F."/>
            <person name="Berges J.A."/>
            <person name="Brownlee C."/>
            <person name="Cadoret J.P."/>
            <person name="Chiovitti A."/>
            <person name="Choi C.J."/>
            <person name="Coesel S."/>
            <person name="De Martino A."/>
            <person name="Detter J.C."/>
            <person name="Durkin C."/>
            <person name="Falciatore A."/>
            <person name="Fournet J."/>
            <person name="Haruta M."/>
            <person name="Huysman M.J."/>
            <person name="Jenkins B.D."/>
            <person name="Jiroutova K."/>
            <person name="Jorgensen R.E."/>
            <person name="Joubert Y."/>
            <person name="Kaplan A."/>
            <person name="Kroger N."/>
            <person name="Kroth P.G."/>
            <person name="La Roche J."/>
            <person name="Lindquist E."/>
            <person name="Lommer M."/>
            <person name="Martin-Jezequel V."/>
            <person name="Lopez P.J."/>
            <person name="Lucas S."/>
            <person name="Mangogna M."/>
            <person name="McGinnis K."/>
            <person name="Medlin L.K."/>
            <person name="Montsant A."/>
            <person name="Oudot-Le Secq M.P."/>
            <person name="Napoli C."/>
            <person name="Obornik M."/>
            <person name="Parker M.S."/>
            <person name="Petit J.L."/>
            <person name="Porcel B.M."/>
            <person name="Poulsen N."/>
            <person name="Robison M."/>
            <person name="Rychlewski L."/>
            <person name="Rynearson T.A."/>
            <person name="Schmutz J."/>
            <person name="Shapiro H."/>
            <person name="Siaut M."/>
            <person name="Stanley M."/>
            <person name="Sussman M.R."/>
            <person name="Taylor A.R."/>
            <person name="Vardi A."/>
            <person name="von Dassow P."/>
            <person name="Vyverman W."/>
            <person name="Willis A."/>
            <person name="Wyrwicz L.S."/>
            <person name="Rokhsar D.S."/>
            <person name="Weissenbach J."/>
            <person name="Armbrust E.V."/>
            <person name="Green B.R."/>
            <person name="Van de Peer Y."/>
            <person name="Grigoriev I.V."/>
        </authorList>
    </citation>
    <scope>NUCLEOTIDE SEQUENCE [LARGE SCALE GENOMIC DNA]</scope>
    <source>
        <strain evidence="2 3">CCMP1335</strain>
    </source>
</reference>
<dbReference type="InParanoid" id="B8BYM2"/>
<dbReference type="Gene3D" id="3.40.525.10">
    <property type="entry name" value="CRAL-TRIO lipid binding domain"/>
    <property type="match status" value="1"/>
</dbReference>
<evidence type="ECO:0000313" key="3">
    <source>
        <dbReference type="Proteomes" id="UP000001449"/>
    </source>
</evidence>
<dbReference type="PaxDb" id="35128-Thaps261883"/>
<dbReference type="CDD" id="cd00170">
    <property type="entry name" value="SEC14"/>
    <property type="match status" value="1"/>
</dbReference>
<evidence type="ECO:0000259" key="1">
    <source>
        <dbReference type="PROSITE" id="PS50191"/>
    </source>
</evidence>
<accession>B8BYM2</accession>
<dbReference type="Pfam" id="PF00650">
    <property type="entry name" value="CRAL_TRIO"/>
    <property type="match status" value="1"/>
</dbReference>
<gene>
    <name evidence="2" type="ORF">THAPSDRAFT_261883</name>
</gene>
<dbReference type="Proteomes" id="UP000001449">
    <property type="component" value="Chromosome 3"/>
</dbReference>
<keyword evidence="3" id="KW-1185">Reference proteome</keyword>
<dbReference type="PROSITE" id="PS50191">
    <property type="entry name" value="CRAL_TRIO"/>
    <property type="match status" value="1"/>
</dbReference>
<dbReference type="AlphaFoldDB" id="B8BYM2"/>
<sequence length="204" mass="23360">MSNYWRRRIELFGDAAFSPLTLANCRAGDEKEYSIGFLRLMSDTDGTGRCNIFIDPSVVEGQEYDDESMVRAAWYVLHAALETESSQQKGIAFLVYLKDTLVRHFDRSLTRLLANSIRGVLPVRVSAIHIFHAPYLFEILFDVVSVLLGERLTKRIKMYSGEDEDIHDRLEDFGILPSRLPVELSGRVELNQDAWLKEREDSGK</sequence>
<dbReference type="InterPro" id="IPR036865">
    <property type="entry name" value="CRAL-TRIO_dom_sf"/>
</dbReference>
<proteinExistence type="predicted"/>
<name>B8BYM2_THAPS</name>
<dbReference type="EMBL" id="CM000640">
    <property type="protein sequence ID" value="EED94399.1"/>
    <property type="molecule type" value="Genomic_DNA"/>
</dbReference>
<evidence type="ECO:0000313" key="2">
    <source>
        <dbReference type="EMBL" id="EED94399.1"/>
    </source>
</evidence>
<organism evidence="2 3">
    <name type="scientific">Thalassiosira pseudonana</name>
    <name type="common">Marine diatom</name>
    <name type="synonym">Cyclotella nana</name>
    <dbReference type="NCBI Taxonomy" id="35128"/>
    <lineage>
        <taxon>Eukaryota</taxon>
        <taxon>Sar</taxon>
        <taxon>Stramenopiles</taxon>
        <taxon>Ochrophyta</taxon>
        <taxon>Bacillariophyta</taxon>
        <taxon>Coscinodiscophyceae</taxon>
        <taxon>Thalassiosirophycidae</taxon>
        <taxon>Thalassiosirales</taxon>
        <taxon>Thalassiosiraceae</taxon>
        <taxon>Thalassiosira</taxon>
    </lineage>
</organism>